<comment type="caution">
    <text evidence="1">The sequence shown here is derived from an EMBL/GenBank/DDBJ whole genome shotgun (WGS) entry which is preliminary data.</text>
</comment>
<name>A0AAU9XQI2_9CNID</name>
<dbReference type="EMBL" id="CALNXJ010000057">
    <property type="protein sequence ID" value="CAH3154988.1"/>
    <property type="molecule type" value="Genomic_DNA"/>
</dbReference>
<feature type="non-terminal residue" evidence="1">
    <location>
        <position position="1"/>
    </location>
</feature>
<protein>
    <submittedName>
        <fullName evidence="1">Uncharacterized protein</fullName>
    </submittedName>
</protein>
<dbReference type="PANTHER" id="PTHR45532">
    <property type="entry name" value="WD REPEAT-CONTAINING PROTEIN 97"/>
    <property type="match status" value="1"/>
</dbReference>
<sequence length="309" mass="35354">FWTFGELDKDRQKALDRDSRPMANYGLVLRASYPDIGGSWVKQVELDEAMQVSVCLPLSINLKLSYDIEREYKLSECGDGRPFSSRLSLSRSAQHTNDVIVKQRPELKYTTTLRRRVMSTALTTSWINLSALISLALLSSLTVAKESYACDIPVFSEGIYWMNIVPSSNRFIEVFSLNHLCDFWASSRCSVTSLSLVTCKGKSTRVMAVGNDSSVRLISRKRQNLSTVLPPPSISPLNILKDVAYNREFNMMYLLIDEQEIWVYYTRTNPATRVESWKLYFIEDIHNQHSQDALQRSRANSPWPDEGNR</sequence>
<gene>
    <name evidence="1" type="ORF">PMEA_00027871</name>
</gene>
<dbReference type="Proteomes" id="UP001159428">
    <property type="component" value="Unassembled WGS sequence"/>
</dbReference>
<organism evidence="1 2">
    <name type="scientific">Pocillopora meandrina</name>
    <dbReference type="NCBI Taxonomy" id="46732"/>
    <lineage>
        <taxon>Eukaryota</taxon>
        <taxon>Metazoa</taxon>
        <taxon>Cnidaria</taxon>
        <taxon>Anthozoa</taxon>
        <taxon>Hexacorallia</taxon>
        <taxon>Scleractinia</taxon>
        <taxon>Astrocoeniina</taxon>
        <taxon>Pocilloporidae</taxon>
        <taxon>Pocillopora</taxon>
    </lineage>
</organism>
<proteinExistence type="predicted"/>
<dbReference type="AlphaFoldDB" id="A0AAU9XQI2"/>
<dbReference type="PANTHER" id="PTHR45532:SF3">
    <property type="match status" value="1"/>
</dbReference>
<evidence type="ECO:0000313" key="2">
    <source>
        <dbReference type="Proteomes" id="UP001159428"/>
    </source>
</evidence>
<accession>A0AAU9XQI2</accession>
<keyword evidence="2" id="KW-1185">Reference proteome</keyword>
<reference evidence="1 2" key="1">
    <citation type="submission" date="2022-05" db="EMBL/GenBank/DDBJ databases">
        <authorList>
            <consortium name="Genoscope - CEA"/>
            <person name="William W."/>
        </authorList>
    </citation>
    <scope>NUCLEOTIDE SEQUENCE [LARGE SCALE GENOMIC DNA]</scope>
</reference>
<evidence type="ECO:0000313" key="1">
    <source>
        <dbReference type="EMBL" id="CAH3154988.1"/>
    </source>
</evidence>